<protein>
    <submittedName>
        <fullName evidence="2">Phage tail assembly protein</fullName>
    </submittedName>
</protein>
<dbReference type="InterPro" id="IPR019289">
    <property type="entry name" value="Phage_tail_E/E"/>
</dbReference>
<evidence type="ECO:0000313" key="2">
    <source>
        <dbReference type="EMBL" id="MCW7553643.1"/>
    </source>
</evidence>
<evidence type="ECO:0000256" key="1">
    <source>
        <dbReference type="SAM" id="MobiDB-lite"/>
    </source>
</evidence>
<sequence>MTDNTPKYQPIPIPLESPRDLDGKPVSELTMRPPTTSDVVVAQSKADNPIQKDVLLYANLTDTSENFIQSLAFYDFKQVEKAFDAFMCPVSKHVDRRALFLPKPLADTASEN</sequence>
<dbReference type="EMBL" id="JAPFCC010000001">
    <property type="protein sequence ID" value="MCW7553643.1"/>
    <property type="molecule type" value="Genomic_DNA"/>
</dbReference>
<reference evidence="2 3" key="1">
    <citation type="submission" date="2022-10" db="EMBL/GenBank/DDBJ databases">
        <title>High-quality genome sequences of two octocoral-associated bacteria, Endozoicomonas euniceicola EF212 and Endozoicomonas gorgoniicola PS125.</title>
        <authorList>
            <person name="Chiou Y.-J."/>
            <person name="Chen Y.-H."/>
        </authorList>
    </citation>
    <scope>NUCLEOTIDE SEQUENCE [LARGE SCALE GENOMIC DNA]</scope>
    <source>
        <strain evidence="2 3">PS125</strain>
    </source>
</reference>
<organism evidence="2 3">
    <name type="scientific">Endozoicomonas gorgoniicola</name>
    <dbReference type="NCBI Taxonomy" id="1234144"/>
    <lineage>
        <taxon>Bacteria</taxon>
        <taxon>Pseudomonadati</taxon>
        <taxon>Pseudomonadota</taxon>
        <taxon>Gammaproteobacteria</taxon>
        <taxon>Oceanospirillales</taxon>
        <taxon>Endozoicomonadaceae</taxon>
        <taxon>Endozoicomonas</taxon>
    </lineage>
</organism>
<proteinExistence type="predicted"/>
<keyword evidence="3" id="KW-1185">Reference proteome</keyword>
<comment type="caution">
    <text evidence="2">The sequence shown here is derived from an EMBL/GenBank/DDBJ whole genome shotgun (WGS) entry which is preliminary data.</text>
</comment>
<dbReference type="Pfam" id="PF10109">
    <property type="entry name" value="Phage_TAC_7"/>
    <property type="match status" value="1"/>
</dbReference>
<gene>
    <name evidence="2" type="ORF">NX722_13600</name>
</gene>
<name>A0ABT3MW92_9GAMM</name>
<dbReference type="RefSeq" id="WP_262568461.1">
    <property type="nucleotide sequence ID" value="NZ_JAPFCC010000001.1"/>
</dbReference>
<accession>A0ABT3MW92</accession>
<dbReference type="Proteomes" id="UP001209854">
    <property type="component" value="Unassembled WGS sequence"/>
</dbReference>
<feature type="region of interest" description="Disordered" evidence="1">
    <location>
        <begin position="1"/>
        <end position="35"/>
    </location>
</feature>
<evidence type="ECO:0000313" key="3">
    <source>
        <dbReference type="Proteomes" id="UP001209854"/>
    </source>
</evidence>